<dbReference type="InterPro" id="IPR001036">
    <property type="entry name" value="Acrflvin-R"/>
</dbReference>
<dbReference type="Gene3D" id="3.30.70.1440">
    <property type="entry name" value="Multidrug efflux transporter AcrB pore domain"/>
    <property type="match status" value="1"/>
</dbReference>
<dbReference type="PANTHER" id="PTHR32063">
    <property type="match status" value="1"/>
</dbReference>
<feature type="transmembrane region" description="Helical" evidence="1">
    <location>
        <begin position="335"/>
        <end position="352"/>
    </location>
</feature>
<gene>
    <name evidence="2" type="ORF">SAOR_03120</name>
</gene>
<accession>A0A423PV49</accession>
<keyword evidence="3" id="KW-1185">Reference proteome</keyword>
<keyword evidence="1" id="KW-0472">Membrane</keyword>
<dbReference type="GO" id="GO:0042910">
    <property type="term" value="F:xenobiotic transmembrane transporter activity"/>
    <property type="evidence" value="ECO:0007669"/>
    <property type="project" value="TreeGrafter"/>
</dbReference>
<dbReference type="GO" id="GO:0005886">
    <property type="term" value="C:plasma membrane"/>
    <property type="evidence" value="ECO:0007669"/>
    <property type="project" value="TreeGrafter"/>
</dbReference>
<dbReference type="Gene3D" id="1.20.1640.10">
    <property type="entry name" value="Multidrug efflux transporter AcrB transmembrane domain"/>
    <property type="match status" value="2"/>
</dbReference>
<reference evidence="2 3" key="1">
    <citation type="submission" date="2013-10" db="EMBL/GenBank/DDBJ databases">
        <title>Salinisphaera orenii MK-B5 Genome Sequencing.</title>
        <authorList>
            <person name="Lai Q."/>
            <person name="Li C."/>
            <person name="Shao Z."/>
        </authorList>
    </citation>
    <scope>NUCLEOTIDE SEQUENCE [LARGE SCALE GENOMIC DNA]</scope>
    <source>
        <strain evidence="2 3">MK-B5</strain>
    </source>
</reference>
<proteinExistence type="predicted"/>
<organism evidence="2 3">
    <name type="scientific">Salinisphaera orenii MK-B5</name>
    <dbReference type="NCBI Taxonomy" id="856730"/>
    <lineage>
        <taxon>Bacteria</taxon>
        <taxon>Pseudomonadati</taxon>
        <taxon>Pseudomonadota</taxon>
        <taxon>Gammaproteobacteria</taxon>
        <taxon>Salinisphaerales</taxon>
        <taxon>Salinisphaeraceae</taxon>
        <taxon>Salinisphaera</taxon>
    </lineage>
</organism>
<feature type="transmembrane region" description="Helical" evidence="1">
    <location>
        <begin position="12"/>
        <end position="31"/>
    </location>
</feature>
<dbReference type="PRINTS" id="PR00702">
    <property type="entry name" value="ACRIFLAVINRP"/>
</dbReference>
<sequence>MRSLPAFAVARPITTCMVMAIALLLGGVALMRLPVDLLPDIETPTLTVSVDYENAAPETMEELVTRPVEQAVAATPGLEEMESTSVEGTTDVTLRFGWGVDIDAAANDVRDRLFSELDDLPDDASRPRLRKFDTADLPVMGLGLASTIDPIELRRLIDNQLSYRLQQIQGVAAVEIWGEPEREIQVNLDFDRVRALDLSLTDIRDTLAAANRNLPAGSIEIGNQELVLRTPGRFSDLDDLRSAVVLMREDTPITLGDIATVVDTQQREERLIRINGERGVRMGVRKQSGANTVEVARRLTDEIAELNREFPQVRISAYFNTADYINRSIANVSRALIYGSVLAFVVLLVFLGHLRAALAVSLAIPVSLIATFGLMYGAGYTLNLMTLGGLALGVGMMVDSAIVVLENIQRRRSEFGEDRLASAVAGTDEVAGAIIASTLTTLAIFIPMLFARELSGQLFQTLAVVVAFALACSLAVALTLMPMLTARVVGLAQPPRSRAVQSLFARAGRLYDRLHHGYRRALDAALAAPRRVLLAAGLASLAALAGFGQLGTEFMPASDEGEVRVDLEMPPGTRLDVMDAQTRKAEAIVRAQVPEALSVVTSVGSGSYRADAGAEADIRIELPPTAARERSSADVAADLRAAIGALPDTEVRVRVRQPFFFRMLDFGGEDESVQVEVRGYDFDVLERLSGRLQTAIAGIGGITDVRASRTGGAPQRDIIIDRDAAADRGVTVEAIGETVETAIAGTNAGYYLDDGDEVRVRVQLNDPMQVAPEQILDLPVPVSGSGRDGARVRLGDVATIVEAVGPIVIERQNQQRLVSVYANVADRDLGSVVADVQAALDDIALPANYDMQLVGEYEEQVEAFRELGINVALALLLVYMVMACLYESLIDPLIVMTTVPLALIGVVATLAATGTTLNSQSLLGCLMLIGIVVNNAILVVDQANALQRDGLAALAAVREAGRRRLRPILMTAATTVFALVPLAIGAGEGSESQAPLARAVIGGMTTATLITLIVIPVVYAGVHRAWPPRGGAA</sequence>
<feature type="transmembrane region" description="Helical" evidence="1">
    <location>
        <begin position="867"/>
        <end position="886"/>
    </location>
</feature>
<feature type="transmembrane region" description="Helical" evidence="1">
    <location>
        <begin position="893"/>
        <end position="915"/>
    </location>
</feature>
<keyword evidence="1" id="KW-1133">Transmembrane helix</keyword>
<feature type="transmembrane region" description="Helical" evidence="1">
    <location>
        <begin position="358"/>
        <end position="377"/>
    </location>
</feature>
<dbReference type="AlphaFoldDB" id="A0A423PV49"/>
<dbReference type="EMBL" id="AYKH01000004">
    <property type="protein sequence ID" value="ROO29459.1"/>
    <property type="molecule type" value="Genomic_DNA"/>
</dbReference>
<comment type="caution">
    <text evidence="2">The sequence shown here is derived from an EMBL/GenBank/DDBJ whole genome shotgun (WGS) entry which is preliminary data.</text>
</comment>
<dbReference type="PANTHER" id="PTHR32063:SF0">
    <property type="entry name" value="SWARMING MOTILITY PROTEIN SWRC"/>
    <property type="match status" value="1"/>
</dbReference>
<feature type="transmembrane region" description="Helical" evidence="1">
    <location>
        <begin position="384"/>
        <end position="405"/>
    </location>
</feature>
<feature type="transmembrane region" description="Helical" evidence="1">
    <location>
        <begin position="921"/>
        <end position="940"/>
    </location>
</feature>
<name>A0A423PV49_9GAMM</name>
<dbReference type="SUPFAM" id="SSF82714">
    <property type="entry name" value="Multidrug efflux transporter AcrB TolC docking domain, DN and DC subdomains"/>
    <property type="match status" value="2"/>
</dbReference>
<dbReference type="Gene3D" id="3.30.70.1320">
    <property type="entry name" value="Multidrug efflux transporter AcrB pore domain like"/>
    <property type="match status" value="1"/>
</dbReference>
<evidence type="ECO:0000256" key="1">
    <source>
        <dbReference type="SAM" id="Phobius"/>
    </source>
</evidence>
<dbReference type="Gene3D" id="3.30.70.1430">
    <property type="entry name" value="Multidrug efflux transporter AcrB pore domain"/>
    <property type="match status" value="2"/>
</dbReference>
<dbReference type="SUPFAM" id="SSF82693">
    <property type="entry name" value="Multidrug efflux transporter AcrB pore domain, PN1, PN2, PC1 and PC2 subdomains"/>
    <property type="match status" value="3"/>
</dbReference>
<dbReference type="Proteomes" id="UP000283993">
    <property type="component" value="Unassembled WGS sequence"/>
</dbReference>
<feature type="transmembrane region" description="Helical" evidence="1">
    <location>
        <begin position="430"/>
        <end position="450"/>
    </location>
</feature>
<feature type="transmembrane region" description="Helical" evidence="1">
    <location>
        <begin position="968"/>
        <end position="987"/>
    </location>
</feature>
<evidence type="ECO:0000313" key="2">
    <source>
        <dbReference type="EMBL" id="ROO29459.1"/>
    </source>
</evidence>
<dbReference type="Pfam" id="PF00873">
    <property type="entry name" value="ACR_tran"/>
    <property type="match status" value="1"/>
</dbReference>
<dbReference type="SUPFAM" id="SSF82866">
    <property type="entry name" value="Multidrug efflux transporter AcrB transmembrane domain"/>
    <property type="match status" value="2"/>
</dbReference>
<feature type="transmembrane region" description="Helical" evidence="1">
    <location>
        <begin position="462"/>
        <end position="484"/>
    </location>
</feature>
<dbReference type="Gene3D" id="3.30.2090.10">
    <property type="entry name" value="Multidrug efflux transporter AcrB TolC docking domain, DN and DC subdomains"/>
    <property type="match status" value="2"/>
</dbReference>
<dbReference type="RefSeq" id="WP_123630177.1">
    <property type="nucleotide sequence ID" value="NZ_AYKH01000004.1"/>
</dbReference>
<dbReference type="InterPro" id="IPR027463">
    <property type="entry name" value="AcrB_DN_DC_subdom"/>
</dbReference>
<feature type="transmembrane region" description="Helical" evidence="1">
    <location>
        <begin position="999"/>
        <end position="1022"/>
    </location>
</feature>
<evidence type="ECO:0000313" key="3">
    <source>
        <dbReference type="Proteomes" id="UP000283993"/>
    </source>
</evidence>
<keyword evidence="1" id="KW-0812">Transmembrane</keyword>
<protein>
    <submittedName>
        <fullName evidence="2">Acriflavin resistance protein</fullName>
    </submittedName>
</protein>